<evidence type="ECO:0000313" key="3">
    <source>
        <dbReference type="Proteomes" id="UP001273166"/>
    </source>
</evidence>
<feature type="region of interest" description="Disordered" evidence="1">
    <location>
        <begin position="39"/>
        <end position="129"/>
    </location>
</feature>
<sequence length="608" mass="65281">MFLHSGASLHGHEYSNRPSSNVHIQSPAHLRAPLLRSAFAPPKQRARATSEGTPTPVLRRRPASDYIPRAPSPVVRFREPEDEPPPTPATHDGSISESELSDITLSVDGAAAPRTGRSRRSRRAQRKSTTYYLGYPAPRIIGKTKVVQQVLLPRLLLQLQKVGEDGKSQPVLEVFPASRIAGPVVAPRLAKRCPDIFGAKRRLGYDDIVLVRRDDNDTSSDGTESEVEEDLERRNLLAVYSPLKHSEEAEIVLDDGSVWVAKPLANGSFDFVHTDAEGNTTTARWARRHTVAVTPTSLSTETSSSSSSSPPTRYTFSIIDPSTRRHPVMATLTPSTLEVRDTYAAVSSSRGRHPPITRVGRSLSVTSSPSLAPYSPSIPLSPGVTSDGENDSAVYLPSSPSHDPSQPIVHEVDDATKMLISVTALWVALRSGWSKSYNSASTTHESAASPGATAQRNRSRRNTWNTRSSTSDTPRPPDVPGAEPSRCASVFKRYSMPAHPGESTVKPPTPKPTPPASRTSTPTSLVAALDARPLPRRATSTGAAFMQRHLQASSSLSAHPSPERAAAVESDAERKGHPPTTTTTAAPLAPAPTPPVKPAEVQISPAGP</sequence>
<dbReference type="Proteomes" id="UP001273166">
    <property type="component" value="Unassembled WGS sequence"/>
</dbReference>
<keyword evidence="3" id="KW-1185">Reference proteome</keyword>
<proteinExistence type="predicted"/>
<protein>
    <submittedName>
        <fullName evidence="2">Uncharacterized protein</fullName>
    </submittedName>
</protein>
<evidence type="ECO:0000256" key="1">
    <source>
        <dbReference type="SAM" id="MobiDB-lite"/>
    </source>
</evidence>
<feature type="compositionally biased region" description="Low complexity" evidence="1">
    <location>
        <begin position="294"/>
        <end position="312"/>
    </location>
</feature>
<feature type="compositionally biased region" description="Basic residues" evidence="1">
    <location>
        <begin position="116"/>
        <end position="126"/>
    </location>
</feature>
<feature type="compositionally biased region" description="Polar residues" evidence="1">
    <location>
        <begin position="93"/>
        <end position="104"/>
    </location>
</feature>
<comment type="caution">
    <text evidence="2">The sequence shown here is derived from an EMBL/GenBank/DDBJ whole genome shotgun (WGS) entry which is preliminary data.</text>
</comment>
<dbReference type="EMBL" id="JAUDZG010000006">
    <property type="protein sequence ID" value="KAK3303388.1"/>
    <property type="molecule type" value="Genomic_DNA"/>
</dbReference>
<feature type="region of interest" description="Disordered" evidence="1">
    <location>
        <begin position="551"/>
        <end position="608"/>
    </location>
</feature>
<feature type="compositionally biased region" description="Polar residues" evidence="1">
    <location>
        <begin position="437"/>
        <end position="446"/>
    </location>
</feature>
<reference evidence="2" key="1">
    <citation type="journal article" date="2023" name="Mol. Phylogenet. Evol.">
        <title>Genome-scale phylogeny and comparative genomics of the fungal order Sordariales.</title>
        <authorList>
            <person name="Hensen N."/>
            <person name="Bonometti L."/>
            <person name="Westerberg I."/>
            <person name="Brannstrom I.O."/>
            <person name="Guillou S."/>
            <person name="Cros-Aarteil S."/>
            <person name="Calhoun S."/>
            <person name="Haridas S."/>
            <person name="Kuo A."/>
            <person name="Mondo S."/>
            <person name="Pangilinan J."/>
            <person name="Riley R."/>
            <person name="LaButti K."/>
            <person name="Andreopoulos B."/>
            <person name="Lipzen A."/>
            <person name="Chen C."/>
            <person name="Yan M."/>
            <person name="Daum C."/>
            <person name="Ng V."/>
            <person name="Clum A."/>
            <person name="Steindorff A."/>
            <person name="Ohm R.A."/>
            <person name="Martin F."/>
            <person name="Silar P."/>
            <person name="Natvig D.O."/>
            <person name="Lalanne C."/>
            <person name="Gautier V."/>
            <person name="Ament-Velasquez S.L."/>
            <person name="Kruys A."/>
            <person name="Hutchinson M.I."/>
            <person name="Powell A.J."/>
            <person name="Barry K."/>
            <person name="Miller A.N."/>
            <person name="Grigoriev I.V."/>
            <person name="Debuchy R."/>
            <person name="Gladieux P."/>
            <person name="Hiltunen Thoren M."/>
            <person name="Johannesson H."/>
        </authorList>
    </citation>
    <scope>NUCLEOTIDE SEQUENCE</scope>
    <source>
        <strain evidence="2">CBS 333.67</strain>
    </source>
</reference>
<feature type="non-terminal residue" evidence="2">
    <location>
        <position position="608"/>
    </location>
</feature>
<feature type="compositionally biased region" description="Low complexity" evidence="1">
    <location>
        <begin position="462"/>
        <end position="471"/>
    </location>
</feature>
<name>A0AAJ0GNT3_9PEZI</name>
<feature type="region of interest" description="Disordered" evidence="1">
    <location>
        <begin position="437"/>
        <end position="485"/>
    </location>
</feature>
<dbReference type="RefSeq" id="XP_062719168.1">
    <property type="nucleotide sequence ID" value="XM_062864248.1"/>
</dbReference>
<feature type="region of interest" description="Disordered" evidence="1">
    <location>
        <begin position="345"/>
        <end position="408"/>
    </location>
</feature>
<feature type="region of interest" description="Disordered" evidence="1">
    <location>
        <begin position="294"/>
        <end position="314"/>
    </location>
</feature>
<feature type="region of interest" description="Disordered" evidence="1">
    <location>
        <begin position="497"/>
        <end position="524"/>
    </location>
</feature>
<dbReference type="GeneID" id="87883077"/>
<gene>
    <name evidence="2" type="ORF">B0T15DRAFT_381005</name>
</gene>
<evidence type="ECO:0000313" key="2">
    <source>
        <dbReference type="EMBL" id="KAK3303388.1"/>
    </source>
</evidence>
<accession>A0AAJ0GNT3</accession>
<feature type="compositionally biased region" description="Low complexity" evidence="1">
    <location>
        <begin position="578"/>
        <end position="588"/>
    </location>
</feature>
<feature type="region of interest" description="Disordered" evidence="1">
    <location>
        <begin position="1"/>
        <end position="23"/>
    </location>
</feature>
<dbReference type="AlphaFoldDB" id="A0AAJ0GNT3"/>
<reference evidence="2" key="2">
    <citation type="submission" date="2023-06" db="EMBL/GenBank/DDBJ databases">
        <authorList>
            <consortium name="Lawrence Berkeley National Laboratory"/>
            <person name="Mondo S.J."/>
            <person name="Hensen N."/>
            <person name="Bonometti L."/>
            <person name="Westerberg I."/>
            <person name="Brannstrom I.O."/>
            <person name="Guillou S."/>
            <person name="Cros-Aarteil S."/>
            <person name="Calhoun S."/>
            <person name="Haridas S."/>
            <person name="Kuo A."/>
            <person name="Pangilinan J."/>
            <person name="Riley R."/>
            <person name="Labutti K."/>
            <person name="Andreopoulos B."/>
            <person name="Lipzen A."/>
            <person name="Chen C."/>
            <person name="Yanf M."/>
            <person name="Daum C."/>
            <person name="Ng V."/>
            <person name="Clum A."/>
            <person name="Steindorff A."/>
            <person name="Ohm R."/>
            <person name="Martin F."/>
            <person name="Silar P."/>
            <person name="Natvig D."/>
            <person name="Lalanne C."/>
            <person name="Gautier V."/>
            <person name="Ament-Velasquez S.L."/>
            <person name="Kruys A."/>
            <person name="Hutchinson M.I."/>
            <person name="Powell A.J."/>
            <person name="Barry K."/>
            <person name="Miller A.N."/>
            <person name="Grigoriev I.V."/>
            <person name="Debuchy R."/>
            <person name="Gladieux P."/>
            <person name="Thoren M.H."/>
            <person name="Johannesson H."/>
        </authorList>
    </citation>
    <scope>NUCLEOTIDE SEQUENCE</scope>
    <source>
        <strain evidence="2">CBS 333.67</strain>
    </source>
</reference>
<organism evidence="2 3">
    <name type="scientific">Chaetomium strumarium</name>
    <dbReference type="NCBI Taxonomy" id="1170767"/>
    <lineage>
        <taxon>Eukaryota</taxon>
        <taxon>Fungi</taxon>
        <taxon>Dikarya</taxon>
        <taxon>Ascomycota</taxon>
        <taxon>Pezizomycotina</taxon>
        <taxon>Sordariomycetes</taxon>
        <taxon>Sordariomycetidae</taxon>
        <taxon>Sordariales</taxon>
        <taxon>Chaetomiaceae</taxon>
        <taxon>Chaetomium</taxon>
    </lineage>
</organism>